<keyword evidence="10" id="KW-0275">Fatty acid biosynthesis</keyword>
<dbReference type="SUPFAM" id="SSF54631">
    <property type="entry name" value="CBS-domain pair"/>
    <property type="match status" value="2"/>
</dbReference>
<reference evidence="15" key="2">
    <citation type="submission" date="2025-08" db="UniProtKB">
        <authorList>
            <consortium name="Ensembl"/>
        </authorList>
    </citation>
    <scope>IDENTIFICATION</scope>
</reference>
<dbReference type="PANTHER" id="PTHR13780">
    <property type="entry name" value="AMP-ACTIVATED PROTEIN KINASE, GAMMA REGULATORY SUBUNIT"/>
    <property type="match status" value="1"/>
</dbReference>
<dbReference type="GO" id="GO:0016208">
    <property type="term" value="F:AMP binding"/>
    <property type="evidence" value="ECO:0007669"/>
    <property type="project" value="TreeGrafter"/>
</dbReference>
<keyword evidence="8" id="KW-0443">Lipid metabolism</keyword>
<keyword evidence="16" id="KW-1185">Reference proteome</keyword>
<dbReference type="GO" id="GO:0005524">
    <property type="term" value="F:ATP binding"/>
    <property type="evidence" value="ECO:0007669"/>
    <property type="project" value="UniProtKB-KW"/>
</dbReference>
<dbReference type="InterPro" id="IPR046342">
    <property type="entry name" value="CBS_dom_sf"/>
</dbReference>
<evidence type="ECO:0000256" key="3">
    <source>
        <dbReference type="ARBA" id="ARBA00022516"/>
    </source>
</evidence>
<feature type="domain" description="CBS" evidence="14">
    <location>
        <begin position="263"/>
        <end position="319"/>
    </location>
</feature>
<dbReference type="CDD" id="cd04641">
    <property type="entry name" value="CBS_euAMPK_gamma-like_repeat2"/>
    <property type="match status" value="1"/>
</dbReference>
<dbReference type="AlphaFoldDB" id="A0AAX7T4E0"/>
<evidence type="ECO:0000256" key="10">
    <source>
        <dbReference type="ARBA" id="ARBA00023160"/>
    </source>
</evidence>
<dbReference type="Ensembl" id="ENSACLT00000093265.1">
    <property type="protein sequence ID" value="ENSACLP00000051754.1"/>
    <property type="gene ID" value="ENSACLG00000025108.2"/>
</dbReference>
<evidence type="ECO:0000256" key="11">
    <source>
        <dbReference type="ARBA" id="ARBA00023180"/>
    </source>
</evidence>
<dbReference type="GO" id="GO:0005829">
    <property type="term" value="C:cytosol"/>
    <property type="evidence" value="ECO:0007669"/>
    <property type="project" value="UniProtKB-ARBA"/>
</dbReference>
<evidence type="ECO:0000256" key="5">
    <source>
        <dbReference type="ARBA" id="ARBA00022737"/>
    </source>
</evidence>
<evidence type="ECO:0000256" key="8">
    <source>
        <dbReference type="ARBA" id="ARBA00023098"/>
    </source>
</evidence>
<dbReference type="InterPro" id="IPR000644">
    <property type="entry name" value="CBS_dom"/>
</dbReference>
<proteinExistence type="inferred from homology"/>
<dbReference type="Gene3D" id="3.10.580.10">
    <property type="entry name" value="CBS-domain"/>
    <property type="match status" value="2"/>
</dbReference>
<dbReference type="GO" id="GO:0019887">
    <property type="term" value="F:protein kinase regulator activity"/>
    <property type="evidence" value="ECO:0007669"/>
    <property type="project" value="TreeGrafter"/>
</dbReference>
<evidence type="ECO:0000256" key="2">
    <source>
        <dbReference type="ARBA" id="ARBA00018007"/>
    </source>
</evidence>
<evidence type="ECO:0000256" key="12">
    <source>
        <dbReference type="ARBA" id="ARBA00025878"/>
    </source>
</evidence>
<keyword evidence="11" id="KW-0325">Glycoprotein</keyword>
<dbReference type="InterPro" id="IPR050511">
    <property type="entry name" value="AMPK_gamma/SDS23_families"/>
</dbReference>
<dbReference type="Proteomes" id="UP000265100">
    <property type="component" value="Chromosome 5"/>
</dbReference>
<gene>
    <name evidence="15" type="primary">PRKAG1</name>
</gene>
<evidence type="ECO:0000256" key="7">
    <source>
        <dbReference type="ARBA" id="ARBA00022840"/>
    </source>
</evidence>
<feature type="domain" description="CBS" evidence="14">
    <location>
        <begin position="32"/>
        <end position="92"/>
    </location>
</feature>
<feature type="domain" description="CBS" evidence="14">
    <location>
        <begin position="116"/>
        <end position="178"/>
    </location>
</feature>
<sequence>MLCMDLILIPVDPEHNVYTRFMKSHRCYDLVPTSSKLVVFDTSLQVKKAFFALVSNGVRAAPLWDSKKQCFVGMLTITDFINILHRYYKSPLVQIYELEEHKIETWRGENPLIIYSFKPLVSISPNASLYDAVSSLLKNKIHRLPVIDPLTGNTLYILTHKRILKFLKLFIAEMPKPSFLRQTLEELNIGTFKNIAVVRADTPLYTALGIFVEQRVSALPVVDDKGRVVDIYSKFDVINLAAEKTYNNLDVTVTKALQHRSQYFEGVLTCNRHDTLEAIINRLVEAEVHRLVVVDEHEVVKGIVSLSDILQALVLTDRE</sequence>
<keyword evidence="7" id="KW-0067">ATP-binding</keyword>
<dbReference type="CDD" id="cd04618">
    <property type="entry name" value="CBS_euAMPK_gamma-like_repeat1"/>
    <property type="match status" value="1"/>
</dbReference>
<keyword evidence="3" id="KW-0444">Lipid biosynthesis</keyword>
<comment type="subunit">
    <text evidence="12">AMPK is a heterotrimer of an alpha catalytic subunit (PRKAA1 or PRKAA2), a beta (PRKAB1 or PRKAB2) and a gamma non-catalytic subunits (PRKAG1, PRKAG2 or PRKAG3). Interacts with FNIP1 and FNIP2.</text>
</comment>
<dbReference type="FunFam" id="3.10.580.10:FF:000004">
    <property type="entry name" value="Protein kinase AMP-activated non-catalytic subunit gamma 2"/>
    <property type="match status" value="1"/>
</dbReference>
<name>A0AAX7T4E0_ASTCA</name>
<dbReference type="GO" id="GO:0019901">
    <property type="term" value="F:protein kinase binding"/>
    <property type="evidence" value="ECO:0007669"/>
    <property type="project" value="TreeGrafter"/>
</dbReference>
<accession>A0AAX7T4E0</accession>
<dbReference type="SMART" id="SM00116">
    <property type="entry name" value="CBS"/>
    <property type="match status" value="4"/>
</dbReference>
<organism evidence="15 16">
    <name type="scientific">Astatotilapia calliptera</name>
    <name type="common">Eastern happy</name>
    <name type="synonym">Chromis callipterus</name>
    <dbReference type="NCBI Taxonomy" id="8154"/>
    <lineage>
        <taxon>Eukaryota</taxon>
        <taxon>Metazoa</taxon>
        <taxon>Chordata</taxon>
        <taxon>Craniata</taxon>
        <taxon>Vertebrata</taxon>
        <taxon>Euteleostomi</taxon>
        <taxon>Actinopterygii</taxon>
        <taxon>Neopterygii</taxon>
        <taxon>Teleostei</taxon>
        <taxon>Neoteleostei</taxon>
        <taxon>Acanthomorphata</taxon>
        <taxon>Ovalentaria</taxon>
        <taxon>Cichlomorphae</taxon>
        <taxon>Cichliformes</taxon>
        <taxon>Cichlidae</taxon>
        <taxon>African cichlids</taxon>
        <taxon>Pseudocrenilabrinae</taxon>
        <taxon>Haplochromini</taxon>
        <taxon>Astatotilapia</taxon>
    </lineage>
</organism>
<evidence type="ECO:0000256" key="6">
    <source>
        <dbReference type="ARBA" id="ARBA00022741"/>
    </source>
</evidence>
<dbReference type="PROSITE" id="PS51371">
    <property type="entry name" value="CBS"/>
    <property type="match status" value="4"/>
</dbReference>
<dbReference type="GO" id="GO:0005634">
    <property type="term" value="C:nucleus"/>
    <property type="evidence" value="ECO:0007669"/>
    <property type="project" value="TreeGrafter"/>
</dbReference>
<evidence type="ECO:0000256" key="1">
    <source>
        <dbReference type="ARBA" id="ARBA00006750"/>
    </source>
</evidence>
<evidence type="ECO:0000256" key="4">
    <source>
        <dbReference type="ARBA" id="ARBA00022553"/>
    </source>
</evidence>
<dbReference type="GeneTree" id="ENSGT00950000183019"/>
<keyword evidence="9 13" id="KW-0129">CBS domain</keyword>
<comment type="similarity">
    <text evidence="1">Belongs to the 5'-AMP-activated protein kinase gamma subunit family.</text>
</comment>
<evidence type="ECO:0000259" key="14">
    <source>
        <dbReference type="PROSITE" id="PS51371"/>
    </source>
</evidence>
<dbReference type="GO" id="GO:0006633">
    <property type="term" value="P:fatty acid biosynthetic process"/>
    <property type="evidence" value="ECO:0007669"/>
    <property type="project" value="UniProtKB-KW"/>
</dbReference>
<feature type="domain" description="CBS" evidence="14">
    <location>
        <begin position="191"/>
        <end position="251"/>
    </location>
</feature>
<evidence type="ECO:0000313" key="15">
    <source>
        <dbReference type="Ensembl" id="ENSACLP00000051754.1"/>
    </source>
</evidence>
<reference evidence="15" key="3">
    <citation type="submission" date="2025-09" db="UniProtKB">
        <authorList>
            <consortium name="Ensembl"/>
        </authorList>
    </citation>
    <scope>IDENTIFICATION</scope>
</reference>
<evidence type="ECO:0000313" key="16">
    <source>
        <dbReference type="Proteomes" id="UP000265100"/>
    </source>
</evidence>
<dbReference type="Pfam" id="PF00571">
    <property type="entry name" value="CBS"/>
    <property type="match status" value="4"/>
</dbReference>
<keyword evidence="5" id="KW-0677">Repeat</keyword>
<dbReference type="FunFam" id="3.10.580.10:FF:000003">
    <property type="entry name" value="Protein kinase AMP-activated non-catalytic subunit gamma 1"/>
    <property type="match status" value="1"/>
</dbReference>
<reference evidence="15" key="1">
    <citation type="submission" date="2018-05" db="EMBL/GenBank/DDBJ databases">
        <authorList>
            <person name="Datahose"/>
        </authorList>
    </citation>
    <scope>NUCLEOTIDE SEQUENCE</scope>
</reference>
<dbReference type="PANTHER" id="PTHR13780:SF38">
    <property type="entry name" value="5'-AMP-ACTIVATED PROTEIN KINASE SUBUNIT GAMMA-1"/>
    <property type="match status" value="1"/>
</dbReference>
<keyword evidence="10" id="KW-0276">Fatty acid metabolism</keyword>
<evidence type="ECO:0000256" key="13">
    <source>
        <dbReference type="PROSITE-ProRule" id="PRU00703"/>
    </source>
</evidence>
<keyword evidence="4" id="KW-0597">Phosphoprotein</keyword>
<protein>
    <recommendedName>
        <fullName evidence="2">5'-AMP-activated protein kinase subunit gamma-1</fullName>
    </recommendedName>
</protein>
<keyword evidence="6" id="KW-0547">Nucleotide-binding</keyword>
<dbReference type="GO" id="GO:0031588">
    <property type="term" value="C:nucleotide-activated protein kinase complex"/>
    <property type="evidence" value="ECO:0007669"/>
    <property type="project" value="TreeGrafter"/>
</dbReference>
<evidence type="ECO:0000256" key="9">
    <source>
        <dbReference type="ARBA" id="ARBA00023122"/>
    </source>
</evidence>